<comment type="similarity">
    <text evidence="2">Belongs to the outer membrane factor (OMF) (TC 1.B.17) family.</text>
</comment>
<dbReference type="Gene3D" id="1.20.1600.10">
    <property type="entry name" value="Outer membrane efflux proteins (OEP)"/>
    <property type="match status" value="1"/>
</dbReference>
<dbReference type="HOGENOM" id="CLU_012817_11_0_10"/>
<feature type="chain" id="PRO_5002997328" evidence="8">
    <location>
        <begin position="22"/>
        <end position="438"/>
    </location>
</feature>
<evidence type="ECO:0000256" key="8">
    <source>
        <dbReference type="SAM" id="SignalP"/>
    </source>
</evidence>
<dbReference type="PANTHER" id="PTHR30026">
    <property type="entry name" value="OUTER MEMBRANE PROTEIN TOLC"/>
    <property type="match status" value="1"/>
</dbReference>
<dbReference type="GO" id="GO:0009279">
    <property type="term" value="C:cell outer membrane"/>
    <property type="evidence" value="ECO:0007669"/>
    <property type="project" value="UniProtKB-SubCell"/>
</dbReference>
<accession>C9LI87</accession>
<dbReference type="Pfam" id="PF02321">
    <property type="entry name" value="OEP"/>
    <property type="match status" value="2"/>
</dbReference>
<feature type="signal peptide" evidence="8">
    <location>
        <begin position="1"/>
        <end position="21"/>
    </location>
</feature>
<keyword evidence="6" id="KW-0472">Membrane</keyword>
<evidence type="ECO:0000313" key="9">
    <source>
        <dbReference type="EMBL" id="EEX71203.1"/>
    </source>
</evidence>
<keyword evidence="5" id="KW-0812">Transmembrane</keyword>
<reference evidence="9" key="1">
    <citation type="submission" date="2009-09" db="EMBL/GenBank/DDBJ databases">
        <authorList>
            <person name="Weinstock G."/>
            <person name="Sodergren E."/>
            <person name="Clifton S."/>
            <person name="Fulton L."/>
            <person name="Fulton B."/>
            <person name="Courtney L."/>
            <person name="Fronick C."/>
            <person name="Harrison M."/>
            <person name="Strong C."/>
            <person name="Farmer C."/>
            <person name="Delahaunty K."/>
            <person name="Markovic C."/>
            <person name="Hall O."/>
            <person name="Minx P."/>
            <person name="Tomlinson C."/>
            <person name="Mitreva M."/>
            <person name="Nelson J."/>
            <person name="Hou S."/>
            <person name="Wollam A."/>
            <person name="Pepin K.H."/>
            <person name="Johnson M."/>
            <person name="Bhonagiri V."/>
            <person name="Nash W.E."/>
            <person name="Warren W."/>
            <person name="Chinwalla A."/>
            <person name="Mardis E.R."/>
            <person name="Wilson R.K."/>
        </authorList>
    </citation>
    <scope>NUCLEOTIDE SEQUENCE [LARGE SCALE GENOMIC DNA]</scope>
    <source>
        <strain evidence="9">ATCC 51259</strain>
    </source>
</reference>
<evidence type="ECO:0000256" key="5">
    <source>
        <dbReference type="ARBA" id="ARBA00022692"/>
    </source>
</evidence>
<keyword evidence="3" id="KW-0813">Transport</keyword>
<dbReference type="PANTHER" id="PTHR30026:SF20">
    <property type="entry name" value="OUTER MEMBRANE PROTEIN TOLC"/>
    <property type="match status" value="1"/>
</dbReference>
<keyword evidence="7" id="KW-0998">Cell outer membrane</keyword>
<dbReference type="eggNOG" id="COG1538">
    <property type="taxonomic scope" value="Bacteria"/>
</dbReference>
<name>C9LI87_9BACT</name>
<dbReference type="EMBL" id="ACIJ02000022">
    <property type="protein sequence ID" value="EEX71203.1"/>
    <property type="molecule type" value="Genomic_DNA"/>
</dbReference>
<dbReference type="SUPFAM" id="SSF56954">
    <property type="entry name" value="Outer membrane efflux proteins (OEP)"/>
    <property type="match status" value="1"/>
</dbReference>
<sequence length="438" mass="49215">MMRSFFVGITLLLLSGISAFAQQTMSLRQCIDYALSRNVQIKLQELNNRTEALNVSAAKNERLPEVGATANQSFNFGRGLTSSNTYVSQNTRSTSFGISASVPIFTGFRLVNQRKQAELNLSAAVADLERLRESLSIQVTQAYLQVLYQKELVKTAQDQLALSNVQLERVKAFYENKKASGLEVTQAQNTVAQDELQLVENQNAYRLALLDLSQLIEMPSPDSLNVAVPPLQIPQRPSDGPQQIFDEAVAAKPEIVAQQFRIQSAEKGIEIARAGYWPTLNLSGNLGSSYYKVNGLSGTSFSKQMRDNFSKSIGLSLNIPVFDHFTTRTNIRRAKLNYETQQEQLQNTRKALYKEIQTAWYNAVASAKKFEASISAEKTAHEAFDLMTKKYEYGKANATEFDETKTKYLNAVSNRLSAQYDYLFRTKIIDYYRGKTIE</sequence>
<evidence type="ECO:0000256" key="2">
    <source>
        <dbReference type="ARBA" id="ARBA00007613"/>
    </source>
</evidence>
<evidence type="ECO:0000256" key="1">
    <source>
        <dbReference type="ARBA" id="ARBA00004442"/>
    </source>
</evidence>
<dbReference type="AlphaFoldDB" id="C9LI87"/>
<dbReference type="GO" id="GO:0015562">
    <property type="term" value="F:efflux transmembrane transporter activity"/>
    <property type="evidence" value="ECO:0007669"/>
    <property type="project" value="InterPro"/>
</dbReference>
<dbReference type="Proteomes" id="UP000003460">
    <property type="component" value="Unassembled WGS sequence"/>
</dbReference>
<proteinExistence type="inferred from homology"/>
<dbReference type="GO" id="GO:1990281">
    <property type="term" value="C:efflux pump complex"/>
    <property type="evidence" value="ECO:0007669"/>
    <property type="project" value="TreeGrafter"/>
</dbReference>
<keyword evidence="4" id="KW-1134">Transmembrane beta strand</keyword>
<dbReference type="InterPro" id="IPR003423">
    <property type="entry name" value="OMP_efflux"/>
</dbReference>
<evidence type="ECO:0000256" key="3">
    <source>
        <dbReference type="ARBA" id="ARBA00022448"/>
    </source>
</evidence>
<evidence type="ECO:0000313" key="10">
    <source>
        <dbReference type="Proteomes" id="UP000003460"/>
    </source>
</evidence>
<dbReference type="InterPro" id="IPR051906">
    <property type="entry name" value="TolC-like"/>
</dbReference>
<evidence type="ECO:0000256" key="7">
    <source>
        <dbReference type="ARBA" id="ARBA00023237"/>
    </source>
</evidence>
<comment type="caution">
    <text evidence="9">The sequence shown here is derived from an EMBL/GenBank/DDBJ whole genome shotgun (WGS) entry which is preliminary data.</text>
</comment>
<gene>
    <name evidence="9" type="ORF">GCWU000325_01945</name>
</gene>
<evidence type="ECO:0000256" key="4">
    <source>
        <dbReference type="ARBA" id="ARBA00022452"/>
    </source>
</evidence>
<keyword evidence="10" id="KW-1185">Reference proteome</keyword>
<dbReference type="STRING" id="626522.GCWU000325_01945"/>
<comment type="subcellular location">
    <subcellularLocation>
        <location evidence="1">Cell outer membrane</location>
    </subcellularLocation>
</comment>
<evidence type="ECO:0000256" key="6">
    <source>
        <dbReference type="ARBA" id="ARBA00023136"/>
    </source>
</evidence>
<keyword evidence="8" id="KW-0732">Signal</keyword>
<protein>
    <submittedName>
        <fullName evidence="9">Outer membrane efflux protein</fullName>
    </submittedName>
</protein>
<organism evidence="9 10">
    <name type="scientific">Alloprevotella tannerae ATCC 51259</name>
    <dbReference type="NCBI Taxonomy" id="626522"/>
    <lineage>
        <taxon>Bacteria</taxon>
        <taxon>Pseudomonadati</taxon>
        <taxon>Bacteroidota</taxon>
        <taxon>Bacteroidia</taxon>
        <taxon>Bacteroidales</taxon>
        <taxon>Prevotellaceae</taxon>
        <taxon>Alloprevotella</taxon>
    </lineage>
</organism>
<dbReference type="GO" id="GO:0015288">
    <property type="term" value="F:porin activity"/>
    <property type="evidence" value="ECO:0007669"/>
    <property type="project" value="TreeGrafter"/>
</dbReference>